<accession>A0A1G9W0X7</accession>
<dbReference type="NCBIfam" id="TIGR04370">
    <property type="entry name" value="glyco_rpt_poly"/>
    <property type="match status" value="1"/>
</dbReference>
<feature type="transmembrane region" description="Helical" evidence="1">
    <location>
        <begin position="448"/>
        <end position="466"/>
    </location>
</feature>
<feature type="transmembrane region" description="Helical" evidence="1">
    <location>
        <begin position="112"/>
        <end position="132"/>
    </location>
</feature>
<reference evidence="2 3" key="1">
    <citation type="submission" date="2016-10" db="EMBL/GenBank/DDBJ databases">
        <authorList>
            <person name="de Groot N.N."/>
        </authorList>
    </citation>
    <scope>NUCLEOTIDE SEQUENCE [LARGE SCALE GENOMIC DNA]</scope>
    <source>
        <strain evidence="2 3">DSM 16981</strain>
    </source>
</reference>
<dbReference type="EMBL" id="FNHQ01000013">
    <property type="protein sequence ID" value="SDM78188.1"/>
    <property type="molecule type" value="Genomic_DNA"/>
</dbReference>
<evidence type="ECO:0000313" key="2">
    <source>
        <dbReference type="EMBL" id="SDM78188.1"/>
    </source>
</evidence>
<dbReference type="RefSeq" id="WP_091650149.1">
    <property type="nucleotide sequence ID" value="NZ_FNHQ01000013.1"/>
</dbReference>
<proteinExistence type="predicted"/>
<gene>
    <name evidence="2" type="ORF">SAMN05660299_01528</name>
</gene>
<keyword evidence="1" id="KW-0472">Membrane</keyword>
<protein>
    <submittedName>
        <fullName evidence="2">Oligosaccharide repeat unit polymerase</fullName>
    </submittedName>
</protein>
<feature type="transmembrane region" description="Helical" evidence="1">
    <location>
        <begin position="337"/>
        <end position="357"/>
    </location>
</feature>
<keyword evidence="1" id="KW-1133">Transmembrane helix</keyword>
<feature type="transmembrane region" description="Helical" evidence="1">
    <location>
        <begin position="221"/>
        <end position="254"/>
    </location>
</feature>
<keyword evidence="1" id="KW-0812">Transmembrane</keyword>
<dbReference type="InterPro" id="IPR029468">
    <property type="entry name" value="O-ag_pol_Wzy"/>
</dbReference>
<dbReference type="STRING" id="349095.SAMN05660299_01528"/>
<dbReference type="OrthoDB" id="2232724at2"/>
<sequence>MNTLTNKMGKKINVWDIFFIYIIGCVILCIMLLADIDSINTTMLTAWVGNILLLYGIYVFKKYTGTHINQYSLFWISWFVFSYGQIFLYSMGITDGKYDVMMRYSTELINQYLFYFILASIFVLIAGQRILVSNTVEPINTGEIQISDITVRIVFCLMLVISASIFWSDLLSMIMLSGTYGYHAIYENREGANSLISSISMWYIPSLLVLMASYKNSKCKIFILFLLLFPALCFLYIGLRGRALAIILSVLFLWHSSIKPLNGKKTFILIGLGILFFNVIFGIAAIRDEGSRSFEFMVNSILTQHSTGNSVINSISEMGGSMQIWLMLQSLIPQQYSYDYGFSYLASLLSCIPSFLLDGFSFSKYANLSEWIMNVEGSNYGLGFSLIGEAYYNFGWFGIIALFFVGYFIFYVLSGKWGSKKLIKYQQAFAAIGLYIFITTVRDSMYLSFRYILYTIIIPIILIYLIESDRHRKRKK</sequence>
<name>A0A1G9W0X7_9FIRM</name>
<organism evidence="2 3">
    <name type="scientific">Megasphaera paucivorans</name>
    <dbReference type="NCBI Taxonomy" id="349095"/>
    <lineage>
        <taxon>Bacteria</taxon>
        <taxon>Bacillati</taxon>
        <taxon>Bacillota</taxon>
        <taxon>Negativicutes</taxon>
        <taxon>Veillonellales</taxon>
        <taxon>Veillonellaceae</taxon>
        <taxon>Megasphaera</taxon>
    </lineage>
</organism>
<feature type="transmembrane region" description="Helical" evidence="1">
    <location>
        <begin position="425"/>
        <end position="442"/>
    </location>
</feature>
<dbReference type="AlphaFoldDB" id="A0A1G9W0X7"/>
<feature type="transmembrane region" description="Helical" evidence="1">
    <location>
        <begin position="195"/>
        <end position="214"/>
    </location>
</feature>
<feature type="transmembrane region" description="Helical" evidence="1">
    <location>
        <begin position="72"/>
        <end position="92"/>
    </location>
</feature>
<feature type="transmembrane region" description="Helical" evidence="1">
    <location>
        <begin position="266"/>
        <end position="286"/>
    </location>
</feature>
<dbReference type="Proteomes" id="UP000199309">
    <property type="component" value="Unassembled WGS sequence"/>
</dbReference>
<feature type="transmembrane region" description="Helical" evidence="1">
    <location>
        <begin position="39"/>
        <end position="60"/>
    </location>
</feature>
<evidence type="ECO:0000313" key="3">
    <source>
        <dbReference type="Proteomes" id="UP000199309"/>
    </source>
</evidence>
<feature type="transmembrane region" description="Helical" evidence="1">
    <location>
        <begin position="394"/>
        <end position="413"/>
    </location>
</feature>
<feature type="transmembrane region" description="Helical" evidence="1">
    <location>
        <begin position="12"/>
        <end position="33"/>
    </location>
</feature>
<evidence type="ECO:0000256" key="1">
    <source>
        <dbReference type="SAM" id="Phobius"/>
    </source>
</evidence>
<dbReference type="Pfam" id="PF14296">
    <property type="entry name" value="O-ag_pol_Wzy"/>
    <property type="match status" value="1"/>
</dbReference>
<keyword evidence="3" id="KW-1185">Reference proteome</keyword>
<feature type="transmembrane region" description="Helical" evidence="1">
    <location>
        <begin position="153"/>
        <end position="175"/>
    </location>
</feature>